<gene>
    <name evidence="1" type="ORF">EEQ99_28210</name>
</gene>
<accession>A0A3S0SF27</accession>
<proteinExistence type="predicted"/>
<dbReference type="EMBL" id="RIBW01000018">
    <property type="protein sequence ID" value="RUL96987.1"/>
    <property type="molecule type" value="Genomic_DNA"/>
</dbReference>
<dbReference type="RefSeq" id="WP_127431399.1">
    <property type="nucleotide sequence ID" value="NZ_BMFI01000017.1"/>
</dbReference>
<sequence>MFLKADGTQVWLRSSTRLPYLSLVGAIETSESYDVIRSRLSRAYEMFPGMASDDAFLVLEAEGSKLVFCARPDKVCALLFLGKFTLAGDKQRIGLLESCFELMVNSVNEISLRVGATIHFEVVQSELASQA</sequence>
<evidence type="ECO:0000313" key="1">
    <source>
        <dbReference type="EMBL" id="RUL96987.1"/>
    </source>
</evidence>
<comment type="caution">
    <text evidence="1">The sequence shown here is derived from an EMBL/GenBank/DDBJ whole genome shotgun (WGS) entry which is preliminary data.</text>
</comment>
<dbReference type="Proteomes" id="UP000273611">
    <property type="component" value="Unassembled WGS sequence"/>
</dbReference>
<reference evidence="1 2" key="1">
    <citation type="journal article" date="2015" name="Int. J. Syst. Evol. Microbiol.">
        <title>Rhizobium anhuiense sp. nov., isolated from effective nodules of Vicia faba and Pisum sativum.</title>
        <authorList>
            <person name="Zhang Y.J."/>
            <person name="Zheng W.T."/>
            <person name="Everall I."/>
            <person name="Young J.P."/>
            <person name="Zhang X.X."/>
            <person name="Tian C.F."/>
            <person name="Sui X.H."/>
            <person name="Wang E.T."/>
            <person name="Chen W.X."/>
        </authorList>
    </citation>
    <scope>NUCLEOTIDE SEQUENCE [LARGE SCALE GENOMIC DNA]</scope>
    <source>
        <strain evidence="1 2">CCBAU 23252</strain>
    </source>
</reference>
<name>A0A3S0SF27_9HYPH</name>
<protein>
    <submittedName>
        <fullName evidence="1">Uncharacterized protein</fullName>
    </submittedName>
</protein>
<evidence type="ECO:0000313" key="2">
    <source>
        <dbReference type="Proteomes" id="UP000273611"/>
    </source>
</evidence>
<organism evidence="1 2">
    <name type="scientific">Rhizobium anhuiense</name>
    <dbReference type="NCBI Taxonomy" id="1184720"/>
    <lineage>
        <taxon>Bacteria</taxon>
        <taxon>Pseudomonadati</taxon>
        <taxon>Pseudomonadota</taxon>
        <taxon>Alphaproteobacteria</taxon>
        <taxon>Hyphomicrobiales</taxon>
        <taxon>Rhizobiaceae</taxon>
        <taxon>Rhizobium/Agrobacterium group</taxon>
        <taxon>Rhizobium</taxon>
    </lineage>
</organism>
<dbReference type="AlphaFoldDB" id="A0A3S0SF27"/>